<proteinExistence type="predicted"/>
<evidence type="ECO:0000256" key="3">
    <source>
        <dbReference type="ARBA" id="ARBA00023315"/>
    </source>
</evidence>
<dbReference type="Gene3D" id="3.40.630.30">
    <property type="match status" value="1"/>
</dbReference>
<evidence type="ECO:0000313" key="5">
    <source>
        <dbReference type="Proteomes" id="UP001519296"/>
    </source>
</evidence>
<evidence type="ECO:0000256" key="1">
    <source>
        <dbReference type="ARBA" id="ARBA00022649"/>
    </source>
</evidence>
<dbReference type="PANTHER" id="PTHR36449">
    <property type="entry name" value="ACETYLTRANSFERASE-RELATED"/>
    <property type="match status" value="1"/>
</dbReference>
<dbReference type="SUPFAM" id="SSF55729">
    <property type="entry name" value="Acyl-CoA N-acyltransferases (Nat)"/>
    <property type="match status" value="1"/>
</dbReference>
<evidence type="ECO:0000256" key="2">
    <source>
        <dbReference type="ARBA" id="ARBA00022679"/>
    </source>
</evidence>
<gene>
    <name evidence="4" type="ORF">C4K46_03255</name>
</gene>
<dbReference type="RefSeq" id="WP_209627356.1">
    <property type="nucleotide sequence ID" value="NZ_PRDG01000002.1"/>
</dbReference>
<reference evidence="4 5" key="1">
    <citation type="submission" date="2018-02" db="EMBL/GenBank/DDBJ databases">
        <title>Draft genome sequence of Streptococcus oricebi CCUG 70868T type strain.</title>
        <authorList>
            <person name="Mendez V."/>
            <person name="Salva-Serra F."/>
            <person name="Jaen-Luchoro D."/>
            <person name="Gonzales-Siles L."/>
            <person name="Karlsson R."/>
            <person name="Engstrom-Jakobsson H."/>
            <person name="Busquets A."/>
            <person name="Gomila M."/>
            <person name="Pineiro-Iglesias B."/>
            <person name="Bennasar-Figueras A."/>
            <person name="Seeger M."/>
            <person name="Moore E."/>
        </authorList>
    </citation>
    <scope>NUCLEOTIDE SEQUENCE [LARGE SCALE GENOMIC DNA]</scope>
    <source>
        <strain evidence="4 5">CCUG 70868</strain>
    </source>
</reference>
<keyword evidence="1" id="KW-1277">Toxin-antitoxin system</keyword>
<dbReference type="InterPro" id="IPR016181">
    <property type="entry name" value="Acyl_CoA_acyltransferase"/>
</dbReference>
<protein>
    <submittedName>
        <fullName evidence="4">GNAT family N-acetyltransferase</fullName>
    </submittedName>
</protein>
<dbReference type="EMBL" id="PRDG01000002">
    <property type="protein sequence ID" value="MBP2622952.1"/>
    <property type="molecule type" value="Genomic_DNA"/>
</dbReference>
<keyword evidence="2" id="KW-0808">Transferase</keyword>
<comment type="caution">
    <text evidence="4">The sequence shown here is derived from an EMBL/GenBank/DDBJ whole genome shotgun (WGS) entry which is preliminary data.</text>
</comment>
<keyword evidence="5" id="KW-1185">Reference proteome</keyword>
<organism evidence="4 5">
    <name type="scientific">Streptococcus oricebi</name>
    <dbReference type="NCBI Taxonomy" id="1547447"/>
    <lineage>
        <taxon>Bacteria</taxon>
        <taxon>Bacillati</taxon>
        <taxon>Bacillota</taxon>
        <taxon>Bacilli</taxon>
        <taxon>Lactobacillales</taxon>
        <taxon>Streptococcaceae</taxon>
        <taxon>Streptococcus</taxon>
    </lineage>
</organism>
<keyword evidence="3" id="KW-0012">Acyltransferase</keyword>
<accession>A0ABS5B286</accession>
<sequence>MVDVYIISLSDLLAAVGDEESKSILQQFKGRKADTSTPHDVEVFLHKKAIDFERSAISTTHLVFEAETNLLLGFFSLTMKPLKMNKKNFEKLSNTRKKKLLRIGRRTSDQKYEVNGYLIGQLGKNHIEEIDQKITGNELLTLAYKKVKEASQIIRCKYVWLECEDTEKLISFYTKFGFSEVEDYISKNNLKIMIMKLD</sequence>
<evidence type="ECO:0000313" key="4">
    <source>
        <dbReference type="EMBL" id="MBP2622952.1"/>
    </source>
</evidence>
<dbReference type="PANTHER" id="PTHR36449:SF1">
    <property type="entry name" value="ACETYLTRANSFERASE"/>
    <property type="match status" value="1"/>
</dbReference>
<dbReference type="Proteomes" id="UP001519296">
    <property type="component" value="Unassembled WGS sequence"/>
</dbReference>
<name>A0ABS5B286_9STRE</name>